<organism evidence="1 2">
    <name type="scientific">Photobacterium marinum</name>
    <dbReference type="NCBI Taxonomy" id="1056511"/>
    <lineage>
        <taxon>Bacteria</taxon>
        <taxon>Pseudomonadati</taxon>
        <taxon>Pseudomonadota</taxon>
        <taxon>Gammaproteobacteria</taxon>
        <taxon>Vibrionales</taxon>
        <taxon>Vibrionaceae</taxon>
        <taxon>Photobacterium</taxon>
    </lineage>
</organism>
<reference evidence="1 2" key="1">
    <citation type="submission" date="2012-12" db="EMBL/GenBank/DDBJ databases">
        <title>Genome Assembly of Photobacterium sp. AK15.</title>
        <authorList>
            <person name="Khatri I."/>
            <person name="Vaidya B."/>
            <person name="Srinivas T.N.R."/>
            <person name="Subramanian S."/>
            <person name="Pinnaka A."/>
        </authorList>
    </citation>
    <scope>NUCLEOTIDE SEQUENCE [LARGE SCALE GENOMIC DNA]</scope>
    <source>
        <strain evidence="1 2">AK15</strain>
    </source>
</reference>
<keyword evidence="2" id="KW-1185">Reference proteome</keyword>
<dbReference type="AlphaFoldDB" id="L8JB27"/>
<sequence>MTIKLVGIDPVYQREIQNENYLNQPVKVYLVSVNEGVVTSDEIIHSGYLDQPVFTKDPDKGMLTITCKTVNEFKRLDQTNGTRTANSVQQFWFPNDKGMEYAGKKRYVGKWK</sequence>
<evidence type="ECO:0000313" key="2">
    <source>
        <dbReference type="Proteomes" id="UP000011134"/>
    </source>
</evidence>
<gene>
    <name evidence="1" type="ORF">C942_00507</name>
</gene>
<accession>L8JB27</accession>
<evidence type="ECO:0000313" key="1">
    <source>
        <dbReference type="EMBL" id="ELR66065.1"/>
    </source>
</evidence>
<comment type="caution">
    <text evidence="1">The sequence shown here is derived from an EMBL/GenBank/DDBJ whole genome shotgun (WGS) entry which is preliminary data.</text>
</comment>
<dbReference type="EMBL" id="AMZO01000013">
    <property type="protein sequence ID" value="ELR66065.1"/>
    <property type="molecule type" value="Genomic_DNA"/>
</dbReference>
<dbReference type="PATRIC" id="fig|1056511.3.peg.1996"/>
<protein>
    <submittedName>
        <fullName evidence="1">Uncharacterized protein</fullName>
    </submittedName>
</protein>
<name>L8JB27_9GAMM</name>
<proteinExistence type="predicted"/>
<dbReference type="Proteomes" id="UP000011134">
    <property type="component" value="Unassembled WGS sequence"/>
</dbReference>